<reference evidence="1" key="1">
    <citation type="submission" date="2020-06" db="EMBL/GenBank/DDBJ databases">
        <authorList>
            <person name="Li T."/>
            <person name="Hu X."/>
            <person name="Zhang T."/>
            <person name="Song X."/>
            <person name="Zhang H."/>
            <person name="Dai N."/>
            <person name="Sheng W."/>
            <person name="Hou X."/>
            <person name="Wei L."/>
        </authorList>
    </citation>
    <scope>NUCLEOTIDE SEQUENCE</scope>
    <source>
        <strain evidence="1">3651</strain>
        <tissue evidence="1">Leaf</tissue>
    </source>
</reference>
<sequence length="164" mass="18536">MDSFRSEGAEVPIVAGESQSLTGGRSQQTAEGNYYSYHSVFTLTSSPLDGDNYLIWSKVIKFTLGARKKPDFDGRAIRPVNDSDDLDECIRKDYMVITWMLNCVSKAIVGAFIQVCSARVLWLELEVRYGDSNGPMIYILQREIALVSQRDLSVTEYYTKIKQL</sequence>
<organism evidence="1 2">
    <name type="scientific">Sesamum alatum</name>
    <dbReference type="NCBI Taxonomy" id="300844"/>
    <lineage>
        <taxon>Eukaryota</taxon>
        <taxon>Viridiplantae</taxon>
        <taxon>Streptophyta</taxon>
        <taxon>Embryophyta</taxon>
        <taxon>Tracheophyta</taxon>
        <taxon>Spermatophyta</taxon>
        <taxon>Magnoliopsida</taxon>
        <taxon>eudicotyledons</taxon>
        <taxon>Gunneridae</taxon>
        <taxon>Pentapetalae</taxon>
        <taxon>asterids</taxon>
        <taxon>lamiids</taxon>
        <taxon>Lamiales</taxon>
        <taxon>Pedaliaceae</taxon>
        <taxon>Sesamum</taxon>
    </lineage>
</organism>
<dbReference type="AlphaFoldDB" id="A0AAE2CP09"/>
<evidence type="ECO:0000313" key="1">
    <source>
        <dbReference type="EMBL" id="KAK4428899.1"/>
    </source>
</evidence>
<keyword evidence="2" id="KW-1185">Reference proteome</keyword>
<comment type="caution">
    <text evidence="1">The sequence shown here is derived from an EMBL/GenBank/DDBJ whole genome shotgun (WGS) entry which is preliminary data.</text>
</comment>
<dbReference type="PANTHER" id="PTHR37610:SF40">
    <property type="entry name" value="OS01G0909600 PROTEIN"/>
    <property type="match status" value="1"/>
</dbReference>
<dbReference type="PANTHER" id="PTHR37610">
    <property type="entry name" value="CCHC-TYPE DOMAIN-CONTAINING PROTEIN"/>
    <property type="match status" value="1"/>
</dbReference>
<reference evidence="1" key="2">
    <citation type="journal article" date="2024" name="Plant">
        <title>Genomic evolution and insights into agronomic trait innovations of Sesamum species.</title>
        <authorList>
            <person name="Miao H."/>
            <person name="Wang L."/>
            <person name="Qu L."/>
            <person name="Liu H."/>
            <person name="Sun Y."/>
            <person name="Le M."/>
            <person name="Wang Q."/>
            <person name="Wei S."/>
            <person name="Zheng Y."/>
            <person name="Lin W."/>
            <person name="Duan Y."/>
            <person name="Cao H."/>
            <person name="Xiong S."/>
            <person name="Wang X."/>
            <person name="Wei L."/>
            <person name="Li C."/>
            <person name="Ma Q."/>
            <person name="Ju M."/>
            <person name="Zhao R."/>
            <person name="Li G."/>
            <person name="Mu C."/>
            <person name="Tian Q."/>
            <person name="Mei H."/>
            <person name="Zhang T."/>
            <person name="Gao T."/>
            <person name="Zhang H."/>
        </authorList>
    </citation>
    <scope>NUCLEOTIDE SEQUENCE</scope>
    <source>
        <strain evidence="1">3651</strain>
    </source>
</reference>
<proteinExistence type="predicted"/>
<evidence type="ECO:0000313" key="2">
    <source>
        <dbReference type="Proteomes" id="UP001293254"/>
    </source>
</evidence>
<dbReference type="Proteomes" id="UP001293254">
    <property type="component" value="Unassembled WGS sequence"/>
</dbReference>
<protein>
    <recommendedName>
        <fullName evidence="3">Retrotransposon Copia-like N-terminal domain-containing protein</fullName>
    </recommendedName>
</protein>
<dbReference type="EMBL" id="JACGWO010000004">
    <property type="protein sequence ID" value="KAK4428899.1"/>
    <property type="molecule type" value="Genomic_DNA"/>
</dbReference>
<accession>A0AAE2CP09</accession>
<name>A0AAE2CP09_9LAMI</name>
<evidence type="ECO:0008006" key="3">
    <source>
        <dbReference type="Google" id="ProtNLM"/>
    </source>
</evidence>
<gene>
    <name evidence="1" type="ORF">Salat_1189800</name>
</gene>